<dbReference type="KEGG" id="vg:20283523"/>
<accession>A0A076G742</accession>
<dbReference type="RefSeq" id="YP_009056505.1">
    <property type="nucleotide sequence ID" value="NC_024792.1"/>
</dbReference>
<reference evidence="1 2" key="1">
    <citation type="submission" date="2014-06" db="EMBL/GenBank/DDBJ databases">
        <title>Bioinformatic genomic analysis of Bacillus phage Bobb.</title>
        <authorList>
            <person name="Lewis H.M.N."/>
            <person name="Temple L."/>
            <person name="Barth R.N."/>
            <person name="Bowles K.M."/>
            <person name="Churchin D.I."/>
            <person name="Scott-Croshaw C."/>
            <person name="Glasgow G.H."/>
            <person name="Gloe M.W."/>
            <person name="McGough T.M."/>
            <person name="Nutbrown S.A."/>
            <person name="Romulus S.R."/>
            <person name="Sanders K.A.M."/>
            <person name="Diachok C.R."/>
            <person name="Serigano J.P."/>
            <person name="Shin D."/>
            <person name="Suresh M.H."/>
            <person name="Conner A.R.N."/>
            <person name="Korba R.M."/>
            <person name="Livermore R.J."/>
            <person name="Rohlf M.B."/>
            <person name="Utterback S.D."/>
            <person name="Wilson V.E."/>
        </authorList>
    </citation>
    <scope>NUCLEOTIDE SEQUENCE [LARGE SCALE GENOMIC DNA]</scope>
</reference>
<name>A0A076G742_9CAUD</name>
<keyword evidence="2" id="KW-1185">Reference proteome</keyword>
<dbReference type="Proteomes" id="UP000028664">
    <property type="component" value="Segment"/>
</dbReference>
<dbReference type="OrthoDB" id="26138at10239"/>
<dbReference type="EMBL" id="KM051843">
    <property type="protein sequence ID" value="AII28137.1"/>
    <property type="molecule type" value="Genomic_DNA"/>
</dbReference>
<dbReference type="GeneID" id="20283523"/>
<organism evidence="1 2">
    <name type="scientific">Bacillus phage Bobb</name>
    <dbReference type="NCBI Taxonomy" id="1527469"/>
    <lineage>
        <taxon>Viruses</taxon>
        <taxon>Duplodnaviria</taxon>
        <taxon>Heunggongvirae</taxon>
        <taxon>Uroviricota</taxon>
        <taxon>Caudoviricetes</taxon>
        <taxon>Herelleviridae</taxon>
        <taxon>Bastillevirinae</taxon>
        <taxon>Agatevirus</taxon>
        <taxon>Agatevirus bobb</taxon>
    </lineage>
</organism>
<sequence>MKNNIFSRLRKLGKWKHSEETFKAPRTSSFPTPEKLRVQSDMANFERYSRLKEEVLKDMTRWSSYSPNGKSIVIQFRRWEYDKPTYDLVIQELLGLGWEVATREYVDLVPIPHEEFPDNPFLTRTLERNLFEILVAYPGTIDEAIAYNFIENTEFVVCKKGVSLDEKEHVPQDMGKD</sequence>
<evidence type="ECO:0000313" key="1">
    <source>
        <dbReference type="EMBL" id="AII28137.1"/>
    </source>
</evidence>
<proteinExistence type="predicted"/>
<evidence type="ECO:0000313" key="2">
    <source>
        <dbReference type="Proteomes" id="UP000028664"/>
    </source>
</evidence>
<protein>
    <submittedName>
        <fullName evidence="1">Uncharacterized protein</fullName>
    </submittedName>
</protein>